<organism evidence="3 4">
    <name type="scientific">Tritrichomonas musculus</name>
    <dbReference type="NCBI Taxonomy" id="1915356"/>
    <lineage>
        <taxon>Eukaryota</taxon>
        <taxon>Metamonada</taxon>
        <taxon>Parabasalia</taxon>
        <taxon>Tritrichomonadida</taxon>
        <taxon>Tritrichomonadidae</taxon>
        <taxon>Tritrichomonas</taxon>
    </lineage>
</organism>
<evidence type="ECO:0000256" key="1">
    <source>
        <dbReference type="SAM" id="Coils"/>
    </source>
</evidence>
<evidence type="ECO:0000313" key="4">
    <source>
        <dbReference type="Proteomes" id="UP001470230"/>
    </source>
</evidence>
<gene>
    <name evidence="3" type="ORF">M9Y10_011002</name>
</gene>
<protein>
    <submittedName>
        <fullName evidence="3">Uncharacterized protein</fullName>
    </submittedName>
</protein>
<evidence type="ECO:0000313" key="3">
    <source>
        <dbReference type="EMBL" id="KAK8865454.1"/>
    </source>
</evidence>
<keyword evidence="2" id="KW-0812">Transmembrane</keyword>
<name>A0ABR2IMD1_9EUKA</name>
<dbReference type="Proteomes" id="UP001470230">
    <property type="component" value="Unassembled WGS sequence"/>
</dbReference>
<keyword evidence="2" id="KW-0472">Membrane</keyword>
<dbReference type="EMBL" id="JAPFFF010000016">
    <property type="protein sequence ID" value="KAK8865454.1"/>
    <property type="molecule type" value="Genomic_DNA"/>
</dbReference>
<feature type="transmembrane region" description="Helical" evidence="2">
    <location>
        <begin position="145"/>
        <end position="164"/>
    </location>
</feature>
<comment type="caution">
    <text evidence="3">The sequence shown here is derived from an EMBL/GenBank/DDBJ whole genome shotgun (WGS) entry which is preliminary data.</text>
</comment>
<reference evidence="3 4" key="1">
    <citation type="submission" date="2024-04" db="EMBL/GenBank/DDBJ databases">
        <title>Tritrichomonas musculus Genome.</title>
        <authorList>
            <person name="Alves-Ferreira E."/>
            <person name="Grigg M."/>
            <person name="Lorenzi H."/>
            <person name="Galac M."/>
        </authorList>
    </citation>
    <scope>NUCLEOTIDE SEQUENCE [LARGE SCALE GENOMIC DNA]</scope>
    <source>
        <strain evidence="3 4">EAF2021</strain>
    </source>
</reference>
<proteinExistence type="predicted"/>
<keyword evidence="4" id="KW-1185">Reference proteome</keyword>
<accession>A0ABR2IMD1</accession>
<evidence type="ECO:0000256" key="2">
    <source>
        <dbReference type="SAM" id="Phobius"/>
    </source>
</evidence>
<sequence>MKGLADFLRDNDFNTFTIRTNKNTYKCNLFCVYLSNVVRAKLEEDPNNKHFFYNFKDEFNEFQLMCDLFNLKSIKITRNEIDSLTEIVDDLQIECLSNDIDNFNRDIEKSTQKIDDLFQNSYILIFKCSIPLKLNFFTQNAIFRTYYLIFFTSLPFITYFPNFFSQIFKRLPF</sequence>
<keyword evidence="1" id="KW-0175">Coiled coil</keyword>
<feature type="coiled-coil region" evidence="1">
    <location>
        <begin position="74"/>
        <end position="120"/>
    </location>
</feature>
<keyword evidence="2" id="KW-1133">Transmembrane helix</keyword>